<organism evidence="2 3">
    <name type="scientific">Pleurodeles waltl</name>
    <name type="common">Iberian ribbed newt</name>
    <dbReference type="NCBI Taxonomy" id="8319"/>
    <lineage>
        <taxon>Eukaryota</taxon>
        <taxon>Metazoa</taxon>
        <taxon>Chordata</taxon>
        <taxon>Craniata</taxon>
        <taxon>Vertebrata</taxon>
        <taxon>Euteleostomi</taxon>
        <taxon>Amphibia</taxon>
        <taxon>Batrachia</taxon>
        <taxon>Caudata</taxon>
        <taxon>Salamandroidea</taxon>
        <taxon>Salamandridae</taxon>
        <taxon>Pleurodelinae</taxon>
        <taxon>Pleurodeles</taxon>
    </lineage>
</organism>
<reference evidence="2" key="1">
    <citation type="journal article" date="2022" name="bioRxiv">
        <title>Sequencing and chromosome-scale assembly of the giantPleurodeles waltlgenome.</title>
        <authorList>
            <person name="Brown T."/>
            <person name="Elewa A."/>
            <person name="Iarovenko S."/>
            <person name="Subramanian E."/>
            <person name="Araus A.J."/>
            <person name="Petzold A."/>
            <person name="Susuki M."/>
            <person name="Suzuki K.-i.T."/>
            <person name="Hayashi T."/>
            <person name="Toyoda A."/>
            <person name="Oliveira C."/>
            <person name="Osipova E."/>
            <person name="Leigh N.D."/>
            <person name="Simon A."/>
            <person name="Yun M.H."/>
        </authorList>
    </citation>
    <scope>NUCLEOTIDE SEQUENCE</scope>
    <source>
        <strain evidence="2">20211129_DDA</strain>
        <tissue evidence="2">Liver</tissue>
    </source>
</reference>
<evidence type="ECO:0000313" key="3">
    <source>
        <dbReference type="Proteomes" id="UP001066276"/>
    </source>
</evidence>
<dbReference type="EMBL" id="JANPWB010000001">
    <property type="protein sequence ID" value="KAJ1215150.1"/>
    <property type="molecule type" value="Genomic_DNA"/>
</dbReference>
<sequence length="78" mass="8692">MSVRMRPLGGDREIRFVAFFAMQHSGVGGTRDTAADPEAQRPRGLRDYPQPVPAPLFLRAPRITTVGRQSVVRHYTGD</sequence>
<name>A0AAV7WME6_PLEWA</name>
<keyword evidence="3" id="KW-1185">Reference proteome</keyword>
<dbReference type="AlphaFoldDB" id="A0AAV7WME6"/>
<accession>A0AAV7WME6</accession>
<feature type="region of interest" description="Disordered" evidence="1">
    <location>
        <begin position="27"/>
        <end position="51"/>
    </location>
</feature>
<comment type="caution">
    <text evidence="2">The sequence shown here is derived from an EMBL/GenBank/DDBJ whole genome shotgun (WGS) entry which is preliminary data.</text>
</comment>
<evidence type="ECO:0000256" key="1">
    <source>
        <dbReference type="SAM" id="MobiDB-lite"/>
    </source>
</evidence>
<evidence type="ECO:0000313" key="2">
    <source>
        <dbReference type="EMBL" id="KAJ1215150.1"/>
    </source>
</evidence>
<proteinExistence type="predicted"/>
<gene>
    <name evidence="2" type="ORF">NDU88_002759</name>
</gene>
<protein>
    <submittedName>
        <fullName evidence="2">Uncharacterized protein</fullName>
    </submittedName>
</protein>
<dbReference type="Proteomes" id="UP001066276">
    <property type="component" value="Chromosome 1_1"/>
</dbReference>